<dbReference type="PROSITE" id="PS00909">
    <property type="entry name" value="MR_MLE_2"/>
    <property type="match status" value="1"/>
</dbReference>
<evidence type="ECO:0000256" key="1">
    <source>
        <dbReference type="ARBA" id="ARBA00001946"/>
    </source>
</evidence>
<evidence type="ECO:0000259" key="7">
    <source>
        <dbReference type="SMART" id="SM00922"/>
    </source>
</evidence>
<evidence type="ECO:0000256" key="3">
    <source>
        <dbReference type="ARBA" id="ARBA00022723"/>
    </source>
</evidence>
<keyword evidence="5" id="KW-0413">Isomerase</keyword>
<dbReference type="SUPFAM" id="SSF54826">
    <property type="entry name" value="Enolase N-terminal domain-like"/>
    <property type="match status" value="1"/>
</dbReference>
<dbReference type="SMART" id="SM00922">
    <property type="entry name" value="MR_MLE"/>
    <property type="match status" value="1"/>
</dbReference>
<evidence type="ECO:0000313" key="8">
    <source>
        <dbReference type="EMBL" id="UWM55595.1"/>
    </source>
</evidence>
<sequence length="351" mass="36595">MRLETDVERVRLETAEPFGISRGTTTGTQNVVVRIGDGEHVGLGAAAPSTRYGETAATVETVLPDLLAVVEDVADPHAIDAVHAGMDRVVRRNPAAKAAVDVALHDLAAKRVGLPLYRHLGLGTDGVTSSYTVSLADAETMADRARAATDAGYEVLKVKLGAGDGADRDRFDAVRAAAPGATVRVDANEAWTPKQAVRNAAWLADGDVEFLEQPVPASDPEGLRQVYEHAPLPVAVDESCEVASDVPQVADRADVVVVKLMKCGGVRPALEAIHAARAHGLEVMLGCMLETNAAIAAGAHLVPLLDYADLDGSLLLASDPYDGVPMPNGTLEPTTFDRPGTGARPATNGDG</sequence>
<evidence type="ECO:0000256" key="4">
    <source>
        <dbReference type="ARBA" id="ARBA00022842"/>
    </source>
</evidence>
<evidence type="ECO:0000256" key="2">
    <source>
        <dbReference type="ARBA" id="ARBA00008031"/>
    </source>
</evidence>
<dbReference type="GO" id="GO:0046872">
    <property type="term" value="F:metal ion binding"/>
    <property type="evidence" value="ECO:0007669"/>
    <property type="project" value="UniProtKB-KW"/>
</dbReference>
<dbReference type="EMBL" id="CP104003">
    <property type="protein sequence ID" value="UWM55595.1"/>
    <property type="molecule type" value="Genomic_DNA"/>
</dbReference>
<protein>
    <submittedName>
        <fullName evidence="8">Dipeptide epimerase</fullName>
    </submittedName>
</protein>
<name>A0A9E7R4A7_9EURY</name>
<dbReference type="SFLD" id="SFLDG00180">
    <property type="entry name" value="muconate_cycloisomerase"/>
    <property type="match status" value="2"/>
</dbReference>
<dbReference type="SFLD" id="SFLDF00010">
    <property type="entry name" value="dipeptide_epimerase"/>
    <property type="match status" value="1"/>
</dbReference>
<evidence type="ECO:0000256" key="5">
    <source>
        <dbReference type="ARBA" id="ARBA00023235"/>
    </source>
</evidence>
<dbReference type="InterPro" id="IPR013342">
    <property type="entry name" value="Mandelate_racemase_C"/>
</dbReference>
<dbReference type="InterPro" id="IPR013341">
    <property type="entry name" value="Mandelate_racemase_N_dom"/>
</dbReference>
<dbReference type="SFLD" id="SFLDS00001">
    <property type="entry name" value="Enolase"/>
    <property type="match status" value="2"/>
</dbReference>
<organism evidence="8 9">
    <name type="scientific">Salinirubellus salinus</name>
    <dbReference type="NCBI Taxonomy" id="1364945"/>
    <lineage>
        <taxon>Archaea</taxon>
        <taxon>Methanobacteriati</taxon>
        <taxon>Methanobacteriota</taxon>
        <taxon>Stenosarchaea group</taxon>
        <taxon>Halobacteria</taxon>
        <taxon>Halobacteriales</taxon>
        <taxon>Natronomonadaceae</taxon>
        <taxon>Salinirubellus</taxon>
    </lineage>
</organism>
<evidence type="ECO:0000313" key="9">
    <source>
        <dbReference type="Proteomes" id="UP001057580"/>
    </source>
</evidence>
<dbReference type="InterPro" id="IPR018110">
    <property type="entry name" value="Mandel_Rmase/mucon_lact_enz_CS"/>
</dbReference>
<dbReference type="GeneID" id="74941704"/>
<dbReference type="SFLD" id="SFLDF00009">
    <property type="entry name" value="o-succinylbenzoate_synthase"/>
    <property type="match status" value="1"/>
</dbReference>
<dbReference type="KEGG" id="ssai:N0B31_04740"/>
<feature type="region of interest" description="Disordered" evidence="6">
    <location>
        <begin position="326"/>
        <end position="351"/>
    </location>
</feature>
<dbReference type="PANTHER" id="PTHR48073">
    <property type="entry name" value="O-SUCCINYLBENZOATE SYNTHASE-RELATED"/>
    <property type="match status" value="1"/>
</dbReference>
<dbReference type="InterPro" id="IPR034603">
    <property type="entry name" value="Dipeptide_epimerase"/>
</dbReference>
<keyword evidence="9" id="KW-1185">Reference proteome</keyword>
<dbReference type="Pfam" id="PF02746">
    <property type="entry name" value="MR_MLE_N"/>
    <property type="match status" value="1"/>
</dbReference>
<comment type="similarity">
    <text evidence="2">Belongs to the mandelate racemase/muconate lactonizing enzyme family.</text>
</comment>
<proteinExistence type="inferred from homology"/>
<dbReference type="Gene3D" id="3.20.20.120">
    <property type="entry name" value="Enolase-like C-terminal domain"/>
    <property type="match status" value="1"/>
</dbReference>
<dbReference type="Proteomes" id="UP001057580">
    <property type="component" value="Chromosome"/>
</dbReference>
<keyword evidence="3" id="KW-0479">Metal-binding</keyword>
<dbReference type="InterPro" id="IPR029065">
    <property type="entry name" value="Enolase_C-like"/>
</dbReference>
<dbReference type="SUPFAM" id="SSF51604">
    <property type="entry name" value="Enolase C-terminal domain-like"/>
    <property type="match status" value="1"/>
</dbReference>
<dbReference type="Pfam" id="PF13378">
    <property type="entry name" value="MR_MLE_C"/>
    <property type="match status" value="1"/>
</dbReference>
<evidence type="ECO:0000256" key="6">
    <source>
        <dbReference type="SAM" id="MobiDB-lite"/>
    </source>
</evidence>
<dbReference type="CDD" id="cd03319">
    <property type="entry name" value="L-Ala-DL-Glu_epimerase"/>
    <property type="match status" value="1"/>
</dbReference>
<comment type="cofactor">
    <cofactor evidence="1">
        <name>Mg(2+)</name>
        <dbReference type="ChEBI" id="CHEBI:18420"/>
    </cofactor>
</comment>
<dbReference type="GO" id="GO:0009063">
    <property type="term" value="P:amino acid catabolic process"/>
    <property type="evidence" value="ECO:0007669"/>
    <property type="project" value="InterPro"/>
</dbReference>
<dbReference type="PANTHER" id="PTHR48073:SF2">
    <property type="entry name" value="O-SUCCINYLBENZOATE SYNTHASE"/>
    <property type="match status" value="1"/>
</dbReference>
<accession>A0A9E7R4A7</accession>
<dbReference type="InterPro" id="IPR036849">
    <property type="entry name" value="Enolase-like_C_sf"/>
</dbReference>
<reference evidence="8" key="1">
    <citation type="submission" date="2022-09" db="EMBL/GenBank/DDBJ databases">
        <title>Diverse halophilic archaea isolated from saline environments.</title>
        <authorList>
            <person name="Cui H.-L."/>
        </authorList>
    </citation>
    <scope>NUCLEOTIDE SEQUENCE</scope>
    <source>
        <strain evidence="8">ZS-35-S2</strain>
    </source>
</reference>
<dbReference type="InterPro" id="IPR029017">
    <property type="entry name" value="Enolase-like_N"/>
</dbReference>
<gene>
    <name evidence="8" type="ORF">N0B31_04740</name>
</gene>
<dbReference type="Gene3D" id="3.30.390.10">
    <property type="entry name" value="Enolase-like, N-terminal domain"/>
    <property type="match status" value="1"/>
</dbReference>
<dbReference type="RefSeq" id="WP_260594695.1">
    <property type="nucleotide sequence ID" value="NZ_CP104003.1"/>
</dbReference>
<dbReference type="GO" id="GO:0016855">
    <property type="term" value="F:racemase and epimerase activity, acting on amino acids and derivatives"/>
    <property type="evidence" value="ECO:0007669"/>
    <property type="project" value="InterPro"/>
</dbReference>
<dbReference type="AlphaFoldDB" id="A0A9E7R4A7"/>
<feature type="domain" description="Mandelate racemase/muconate lactonizing enzyme C-terminal" evidence="7">
    <location>
        <begin position="138"/>
        <end position="233"/>
    </location>
</feature>
<keyword evidence="4" id="KW-0460">Magnesium</keyword>